<comment type="caution">
    <text evidence="7">The sequence shown here is derived from an EMBL/GenBank/DDBJ whole genome shotgun (WGS) entry which is preliminary data.</text>
</comment>
<evidence type="ECO:0000256" key="6">
    <source>
        <dbReference type="SAM" id="MobiDB-lite"/>
    </source>
</evidence>
<feature type="compositionally biased region" description="Low complexity" evidence="6">
    <location>
        <begin position="231"/>
        <end position="243"/>
    </location>
</feature>
<dbReference type="PANTHER" id="PTHR47447:SF24">
    <property type="entry name" value="PENTATRICOPEPTIDE REPEAT-CONTAINING PROTEIN"/>
    <property type="match status" value="1"/>
</dbReference>
<dbReference type="PROSITE" id="PS51375">
    <property type="entry name" value="PPR"/>
    <property type="match status" value="2"/>
</dbReference>
<evidence type="ECO:0000256" key="2">
    <source>
        <dbReference type="ARBA" id="ARBA00022737"/>
    </source>
</evidence>
<evidence type="ECO:0000256" key="4">
    <source>
        <dbReference type="ARBA" id="ARBA00044511"/>
    </source>
</evidence>
<dbReference type="Pfam" id="PF01535">
    <property type="entry name" value="PPR"/>
    <property type="match status" value="2"/>
</dbReference>
<feature type="region of interest" description="Disordered" evidence="6">
    <location>
        <begin position="930"/>
        <end position="953"/>
    </location>
</feature>
<feature type="repeat" description="PPR" evidence="5">
    <location>
        <begin position="825"/>
        <end position="859"/>
    </location>
</feature>
<dbReference type="Gene3D" id="1.25.40.10">
    <property type="entry name" value="Tetratricopeptide repeat domain"/>
    <property type="match status" value="3"/>
</dbReference>
<dbReference type="EMBL" id="JANBUL010000118">
    <property type="protein sequence ID" value="KAJ2780980.1"/>
    <property type="molecule type" value="Genomic_DNA"/>
</dbReference>
<dbReference type="InterPro" id="IPR011990">
    <property type="entry name" value="TPR-like_helical_dom_sf"/>
</dbReference>
<keyword evidence="2" id="KW-0677">Repeat</keyword>
<feature type="non-terminal residue" evidence="7">
    <location>
        <position position="1368"/>
    </location>
</feature>
<evidence type="ECO:0000256" key="3">
    <source>
        <dbReference type="ARBA" id="ARBA00044493"/>
    </source>
</evidence>
<dbReference type="PANTHER" id="PTHR47447">
    <property type="entry name" value="OS03G0856100 PROTEIN"/>
    <property type="match status" value="1"/>
</dbReference>
<evidence type="ECO:0000256" key="5">
    <source>
        <dbReference type="PROSITE-ProRule" id="PRU00708"/>
    </source>
</evidence>
<comment type="subunit">
    <text evidence="4">Binds to mitochondrial small subunit 15S rRNA.</text>
</comment>
<dbReference type="OrthoDB" id="185373at2759"/>
<feature type="region of interest" description="Disordered" evidence="6">
    <location>
        <begin position="218"/>
        <end position="243"/>
    </location>
</feature>
<dbReference type="Pfam" id="PF13041">
    <property type="entry name" value="PPR_2"/>
    <property type="match status" value="1"/>
</dbReference>
<proteinExistence type="inferred from homology"/>
<gene>
    <name evidence="7" type="ORF">H4R18_003130</name>
</gene>
<feature type="compositionally biased region" description="Low complexity" evidence="6">
    <location>
        <begin position="930"/>
        <end position="948"/>
    </location>
</feature>
<reference evidence="7" key="1">
    <citation type="submission" date="2022-07" db="EMBL/GenBank/DDBJ databases">
        <title>Phylogenomic reconstructions and comparative analyses of Kickxellomycotina fungi.</title>
        <authorList>
            <person name="Reynolds N.K."/>
            <person name="Stajich J.E."/>
            <person name="Barry K."/>
            <person name="Grigoriev I.V."/>
            <person name="Crous P."/>
            <person name="Smith M.E."/>
        </authorList>
    </citation>
    <scope>NUCLEOTIDE SEQUENCE</scope>
    <source>
        <strain evidence="7">NBRC 105414</strain>
    </source>
</reference>
<evidence type="ECO:0000313" key="8">
    <source>
        <dbReference type="Proteomes" id="UP001140217"/>
    </source>
</evidence>
<accession>A0A9W8HB74</accession>
<dbReference type="InterPro" id="IPR002885">
    <property type="entry name" value="PPR_rpt"/>
</dbReference>
<feature type="region of interest" description="Disordered" evidence="6">
    <location>
        <begin position="618"/>
        <end position="638"/>
    </location>
</feature>
<comment type="function">
    <text evidence="3">Regulates mitochondrial small subunit maturation by controlling 15S rRNA 5'-end processing. Localizes to the 5' precursor of the 15S rRNA in a position that is subsequently occupied by mS47 in the mature yeast mtSSU. Uses structure and sequence-specific RNA recognition, binding to a single-stranded region of the precursor and specifically recognizing bases -6 to -1. The exchange of Ccm1 for mS47 is coupled to the irreversible removal of precursor rRNA that is accompanied by conformational changes of the mitoribosomal proteins uS5m and mS26. These conformational changes signal completion of 5'-end rRNA processing through protection of the mature 5'-end of the 15S rRNA and stabilization of mS47. The removal of the 5' precursor together with the dissociation of Ccm1 may be catalyzed by the 5'-3' exoribonuclease Pet127. Involved in the specific removal of group I introns in mitochondrial encoded transcripts.</text>
</comment>
<evidence type="ECO:0000256" key="1">
    <source>
        <dbReference type="ARBA" id="ARBA00006192"/>
    </source>
</evidence>
<evidence type="ECO:0000313" key="7">
    <source>
        <dbReference type="EMBL" id="KAJ2780980.1"/>
    </source>
</evidence>
<evidence type="ECO:0008006" key="9">
    <source>
        <dbReference type="Google" id="ProtNLM"/>
    </source>
</evidence>
<organism evidence="7 8">
    <name type="scientific">Coemansia javaensis</name>
    <dbReference type="NCBI Taxonomy" id="2761396"/>
    <lineage>
        <taxon>Eukaryota</taxon>
        <taxon>Fungi</taxon>
        <taxon>Fungi incertae sedis</taxon>
        <taxon>Zoopagomycota</taxon>
        <taxon>Kickxellomycotina</taxon>
        <taxon>Kickxellomycetes</taxon>
        <taxon>Kickxellales</taxon>
        <taxon>Kickxellaceae</taxon>
        <taxon>Coemansia</taxon>
    </lineage>
</organism>
<name>A0A9W8HB74_9FUNG</name>
<protein>
    <recommendedName>
        <fullName evidence="9">Pentacotripeptide-repeat region of PRORP domain-containing protein</fullName>
    </recommendedName>
</protein>
<feature type="repeat" description="PPR" evidence="5">
    <location>
        <begin position="860"/>
        <end position="894"/>
    </location>
</feature>
<comment type="similarity">
    <text evidence="1">Belongs to the CCM1 family.</text>
</comment>
<dbReference type="NCBIfam" id="TIGR00756">
    <property type="entry name" value="PPR"/>
    <property type="match status" value="2"/>
</dbReference>
<sequence length="1368" mass="151932">MLGRSRVVASALRQRPGQRGIHTYSCQNADRGGSGRPPMSFEKVILRGGSPYLTKAFQMLPRSEQAALQSFSDMLADAKTSGSHLGRHYALLRSAGLHQHLTVHAMQRLIRRTASEVELQHAAGGEQPSDAILRMINDYGAMGFSPGVSEYSSLIRALALEPGREAEVLRLVDSIVDSSELAPFLRAHRGRSGPVESRVPSDEEIARIDMELERAELEAAAQHAEPPPPQQQQQQDAADSGADQIQSLVSKQVLARHQDGGKRPMQISRSFYHMAMRGFAQIYHVRGVLEILSRMLGPASLVPHRIARHLMPNKETWDIVAEVLSRQRDQPTLVRAWIGFLSRGARPPIGLTRAFVRLLVQHSCVEQAVWAMRISRCLPDLGERPAKTSFSEDAVPRDLRVRVMHVASALEAAALMDAAQVALGDVLRRGRAAMELPALGKPDPEIYAYLIGGAVRVHSAGLAETLFRELVDAGVAPASATYGHLAELYADRKQTARLFMIVREMLIQRSEQTAAERLGDALGGSPEAQARYNAAVRRKTSLLRVDVECIVPLLRLYLQNGREPEALALLRSWDMAHSDHVPAGKLALALARVYRRPEDTAAAKGITQRLLRTLADEKEAAPDHQAPPPPADGAGPPADASTMMHVHLQTIRTHFRARNIPGVIQVMRDMAAGDLVPSHAMWDTIMRGFLHEQALDLFDAVRVFVRDVLRMPLSLPLYAQWMQALRNHGDVVGVQMAFDEMVSLGQVPSVQHYLCLVRAYACDGWVEQAVAIVNSLRRPQSALQPDLRLDAAVIEAYVSCGDMERAEAELKFALSNTHLPMNRVPAQLFNHMIVGYLHAGNGEQAMRTYEEMVRLGVKPDIYTFSVLMQSYAAARDLANCMRVFNEMIRVGISPDIVVYTIMICAFGIARKTTNAEVVFGQLLREQEWARSQASSSSEGRRQQQQQQSTPANSPEALDAYADILSATAALDSASAFDDSRGTDGRPRMRGFYNLDPVVYIAMLSVYRKTGRTMRALATWQRMITNYPVVQWNPRQGGILSKTLHYTGQFHLPAWTLVLRTAQASIGALKAINRLGGLDRYFTAPLFPEPIAMVRALRLRQRRAILDFLRSGTRDPAAPVLARRMEERVRAIETVEAELDARVSIDRGFVLRWAHRASPPSLDRLEPFADLGHWIPETVVLPQGPPAGPAAPDPQFPFIRDDGTFSEGTPQTIAAAVARMWRSLEDDRFKFNNLHVVSYIPCLLVGRQYAELLRFLLLVEPESAAAAPESERARYRYRNIDIGTPLTHLLIRQLISVRAQLEAQCARRVLLSALLKTDAALHASYASESVYGLVNKQRTGDERRAMHERLAVYSEHELSWAAELRALVD</sequence>
<dbReference type="Proteomes" id="UP001140217">
    <property type="component" value="Unassembled WGS sequence"/>
</dbReference>
<keyword evidence="8" id="KW-1185">Reference proteome</keyword>